<name>J3MS68_ORYBR</name>
<reference evidence="1" key="2">
    <citation type="submission" date="2013-04" db="UniProtKB">
        <authorList>
            <consortium name="EnsemblPlants"/>
        </authorList>
    </citation>
    <scope>IDENTIFICATION</scope>
</reference>
<proteinExistence type="predicted"/>
<dbReference type="Gramene" id="OB08G19470.1">
    <property type="protein sequence ID" value="OB08G19470.1"/>
    <property type="gene ID" value="OB08G19470"/>
</dbReference>
<dbReference type="HOGENOM" id="CLU_1362287_0_0_1"/>
<reference evidence="1" key="1">
    <citation type="journal article" date="2013" name="Nat. Commun.">
        <title>Whole-genome sequencing of Oryza brachyantha reveals mechanisms underlying Oryza genome evolution.</title>
        <authorList>
            <person name="Chen J."/>
            <person name="Huang Q."/>
            <person name="Gao D."/>
            <person name="Wang J."/>
            <person name="Lang Y."/>
            <person name="Liu T."/>
            <person name="Li B."/>
            <person name="Bai Z."/>
            <person name="Luis Goicoechea J."/>
            <person name="Liang C."/>
            <person name="Chen C."/>
            <person name="Zhang W."/>
            <person name="Sun S."/>
            <person name="Liao Y."/>
            <person name="Zhang X."/>
            <person name="Yang L."/>
            <person name="Song C."/>
            <person name="Wang M."/>
            <person name="Shi J."/>
            <person name="Liu G."/>
            <person name="Liu J."/>
            <person name="Zhou H."/>
            <person name="Zhou W."/>
            <person name="Yu Q."/>
            <person name="An N."/>
            <person name="Chen Y."/>
            <person name="Cai Q."/>
            <person name="Wang B."/>
            <person name="Liu B."/>
            <person name="Min J."/>
            <person name="Huang Y."/>
            <person name="Wu H."/>
            <person name="Li Z."/>
            <person name="Zhang Y."/>
            <person name="Yin Y."/>
            <person name="Song W."/>
            <person name="Jiang J."/>
            <person name="Jackson S.A."/>
            <person name="Wing R.A."/>
            <person name="Wang J."/>
            <person name="Chen M."/>
        </authorList>
    </citation>
    <scope>NUCLEOTIDE SEQUENCE [LARGE SCALE GENOMIC DNA]</scope>
    <source>
        <strain evidence="1">cv. IRGC 101232</strain>
    </source>
</reference>
<dbReference type="Proteomes" id="UP000006038">
    <property type="component" value="Chromosome 8"/>
</dbReference>
<evidence type="ECO:0000313" key="2">
    <source>
        <dbReference type="Proteomes" id="UP000006038"/>
    </source>
</evidence>
<dbReference type="AlphaFoldDB" id="J3MS68"/>
<accession>J3MS68</accession>
<protein>
    <submittedName>
        <fullName evidence="1">Uncharacterized protein</fullName>
    </submittedName>
</protein>
<evidence type="ECO:0000313" key="1">
    <source>
        <dbReference type="EnsemblPlants" id="OB08G19470.1"/>
    </source>
</evidence>
<dbReference type="EnsemblPlants" id="OB08G19470.1">
    <property type="protein sequence ID" value="OB08G19470.1"/>
    <property type="gene ID" value="OB08G19470"/>
</dbReference>
<organism evidence="1">
    <name type="scientific">Oryza brachyantha</name>
    <name type="common">malo sina</name>
    <dbReference type="NCBI Taxonomy" id="4533"/>
    <lineage>
        <taxon>Eukaryota</taxon>
        <taxon>Viridiplantae</taxon>
        <taxon>Streptophyta</taxon>
        <taxon>Embryophyta</taxon>
        <taxon>Tracheophyta</taxon>
        <taxon>Spermatophyta</taxon>
        <taxon>Magnoliopsida</taxon>
        <taxon>Liliopsida</taxon>
        <taxon>Poales</taxon>
        <taxon>Poaceae</taxon>
        <taxon>BOP clade</taxon>
        <taxon>Oryzoideae</taxon>
        <taxon>Oryzeae</taxon>
        <taxon>Oryzinae</taxon>
        <taxon>Oryza</taxon>
    </lineage>
</organism>
<sequence>MATSLKWSYIHVDFYIHVDVDFYIHMDFTKSWTSLKWSYIHVDFYIHVDMDFYIHVDFMKSWTCLKWPSRSQVSSVLGASPLGHGVIGEKLDNRRESGPPYGPSFLPRAVVGSGTVGGDMLHVLQLDDFPPNKLQLDRTNTMNTDNLGPMPRLTAHKTITLHLSLVFGCFLRFDIREVTKSNQEGDSLAIMTPTTNLFDNL</sequence>
<keyword evidence="2" id="KW-1185">Reference proteome</keyword>